<proteinExistence type="predicted"/>
<evidence type="ECO:0000313" key="2">
    <source>
        <dbReference type="Proteomes" id="UP000681720"/>
    </source>
</evidence>
<accession>A0A8S3JHB2</accession>
<evidence type="ECO:0000313" key="1">
    <source>
        <dbReference type="EMBL" id="CAF5219011.1"/>
    </source>
</evidence>
<feature type="non-terminal residue" evidence="1">
    <location>
        <position position="1"/>
    </location>
</feature>
<gene>
    <name evidence="1" type="ORF">GIL414_LOCUS83255</name>
</gene>
<dbReference type="EMBL" id="CAJOBJ010362522">
    <property type="protein sequence ID" value="CAF5219011.1"/>
    <property type="molecule type" value="Genomic_DNA"/>
</dbReference>
<dbReference type="AlphaFoldDB" id="A0A8S3JHB2"/>
<protein>
    <submittedName>
        <fullName evidence="1">Uncharacterized protein</fullName>
    </submittedName>
</protein>
<comment type="caution">
    <text evidence="1">The sequence shown here is derived from an EMBL/GenBank/DDBJ whole genome shotgun (WGS) entry which is preliminary data.</text>
</comment>
<organism evidence="1 2">
    <name type="scientific">Rotaria magnacalcarata</name>
    <dbReference type="NCBI Taxonomy" id="392030"/>
    <lineage>
        <taxon>Eukaryota</taxon>
        <taxon>Metazoa</taxon>
        <taxon>Spiralia</taxon>
        <taxon>Gnathifera</taxon>
        <taxon>Rotifera</taxon>
        <taxon>Eurotatoria</taxon>
        <taxon>Bdelloidea</taxon>
        <taxon>Philodinida</taxon>
        <taxon>Philodinidae</taxon>
        <taxon>Rotaria</taxon>
    </lineage>
</organism>
<sequence>DFRTDDQPEIMEIDEQSSFENYEMTDEENDQIHTDISFNLKELKTGGLRASTIFDEKSPIETYEIIDLNTRRILDHFLLVIGSNKTTDADQISNQARIINDLIEKSPFITVHNKDQSVRLKLAQLEMEIVYIVLFR</sequence>
<reference evidence="1" key="1">
    <citation type="submission" date="2021-02" db="EMBL/GenBank/DDBJ databases">
        <authorList>
            <person name="Nowell W R."/>
        </authorList>
    </citation>
    <scope>NUCLEOTIDE SEQUENCE</scope>
</reference>
<name>A0A8S3JHB2_9BILA</name>
<dbReference type="Proteomes" id="UP000681720">
    <property type="component" value="Unassembled WGS sequence"/>
</dbReference>